<dbReference type="EMBL" id="JABBWD010000021">
    <property type="protein sequence ID" value="KAG1777336.1"/>
    <property type="molecule type" value="Genomic_DNA"/>
</dbReference>
<dbReference type="InterPro" id="IPR011333">
    <property type="entry name" value="SKP1/BTB/POZ_sf"/>
</dbReference>
<reference evidence="3" key="1">
    <citation type="journal article" date="2020" name="New Phytol.">
        <title>Comparative genomics reveals dynamic genome evolution in host specialist ectomycorrhizal fungi.</title>
        <authorList>
            <person name="Lofgren L.A."/>
            <person name="Nguyen N.H."/>
            <person name="Vilgalys R."/>
            <person name="Ruytinx J."/>
            <person name="Liao H.L."/>
            <person name="Branco S."/>
            <person name="Kuo A."/>
            <person name="LaButti K."/>
            <person name="Lipzen A."/>
            <person name="Andreopoulos W."/>
            <person name="Pangilinan J."/>
            <person name="Riley R."/>
            <person name="Hundley H."/>
            <person name="Na H."/>
            <person name="Barry K."/>
            <person name="Grigoriev I.V."/>
            <person name="Stajich J.E."/>
            <person name="Kennedy P.G."/>
        </authorList>
    </citation>
    <scope>NUCLEOTIDE SEQUENCE</scope>
    <source>
        <strain evidence="3">DOB743</strain>
    </source>
</reference>
<feature type="domain" description="BTB" evidence="2">
    <location>
        <begin position="109"/>
        <end position="172"/>
    </location>
</feature>
<keyword evidence="4" id="KW-1185">Reference proteome</keyword>
<feature type="compositionally biased region" description="Basic and acidic residues" evidence="1">
    <location>
        <begin position="72"/>
        <end position="81"/>
    </location>
</feature>
<dbReference type="Gene3D" id="3.30.710.10">
    <property type="entry name" value="Potassium Channel Kv1.1, Chain A"/>
    <property type="match status" value="1"/>
</dbReference>
<feature type="region of interest" description="Disordered" evidence="1">
    <location>
        <begin position="315"/>
        <end position="338"/>
    </location>
</feature>
<dbReference type="AlphaFoldDB" id="A0A9P6ZVL0"/>
<feature type="region of interest" description="Disordered" evidence="1">
    <location>
        <begin position="1"/>
        <end position="81"/>
    </location>
</feature>
<gene>
    <name evidence="3" type="ORF">EV702DRAFT_969695</name>
</gene>
<dbReference type="InterPro" id="IPR000210">
    <property type="entry name" value="BTB/POZ_dom"/>
</dbReference>
<evidence type="ECO:0000313" key="3">
    <source>
        <dbReference type="EMBL" id="KAG1777336.1"/>
    </source>
</evidence>
<protein>
    <recommendedName>
        <fullName evidence="2">BTB domain-containing protein</fullName>
    </recommendedName>
</protein>
<evidence type="ECO:0000259" key="2">
    <source>
        <dbReference type="PROSITE" id="PS50097"/>
    </source>
</evidence>
<organism evidence="3 4">
    <name type="scientific">Suillus placidus</name>
    <dbReference type="NCBI Taxonomy" id="48579"/>
    <lineage>
        <taxon>Eukaryota</taxon>
        <taxon>Fungi</taxon>
        <taxon>Dikarya</taxon>
        <taxon>Basidiomycota</taxon>
        <taxon>Agaricomycotina</taxon>
        <taxon>Agaricomycetes</taxon>
        <taxon>Agaricomycetidae</taxon>
        <taxon>Boletales</taxon>
        <taxon>Suillineae</taxon>
        <taxon>Suillaceae</taxon>
        <taxon>Suillus</taxon>
    </lineage>
</organism>
<dbReference type="Proteomes" id="UP000714275">
    <property type="component" value="Unassembled WGS sequence"/>
</dbReference>
<proteinExistence type="predicted"/>
<sequence length="414" mass="46510">MAIHNVTSPPSLPVPQPKRPRPVARKAKPQILPIEPQSSSTLSHPATPDDEGGDRHKNNGKGKRRASIESFHSCKEDVSRENLRPTKRSKLELAAPVAHKHEQFWILDGNTVLQVGGVLFKLHRSRLVDQSTFFARLLDEQDVLMDDDVVIESDEHGMVYHLLNTTPTDLEALLQLDKNPMAYYFTPPAFQVLAAILRAATGLGFDTYRAFAVKLLENAWSSSLADLTTEGKSNAAEVVVLARTCGIESVLKRAFYEMVRVTGYGLGDGELDGGDGDASQEISRADERRLERMREHLISAWSQVAVRMDRSFKCPNQSKETSGTHGRAKSSTSRSSGCPSLLFKRDSWETRVHDSGLYDEYQFDPLCGLQALIDIKWDKEEGWCSDCVRARRKAWTRMRQKTWERIGVWMGLDS</sequence>
<comment type="caution">
    <text evidence="3">The sequence shown here is derived from an EMBL/GenBank/DDBJ whole genome shotgun (WGS) entry which is preliminary data.</text>
</comment>
<dbReference type="PROSITE" id="PS50097">
    <property type="entry name" value="BTB"/>
    <property type="match status" value="1"/>
</dbReference>
<evidence type="ECO:0000256" key="1">
    <source>
        <dbReference type="SAM" id="MobiDB-lite"/>
    </source>
</evidence>
<feature type="compositionally biased region" description="Basic residues" evidence="1">
    <location>
        <begin position="18"/>
        <end position="28"/>
    </location>
</feature>
<name>A0A9P6ZVL0_9AGAM</name>
<accession>A0A9P6ZVL0</accession>
<dbReference type="OrthoDB" id="2746456at2759"/>
<evidence type="ECO:0000313" key="4">
    <source>
        <dbReference type="Proteomes" id="UP000714275"/>
    </source>
</evidence>